<evidence type="ECO:0000256" key="10">
    <source>
        <dbReference type="ARBA" id="ARBA00061391"/>
    </source>
</evidence>
<dbReference type="PANTHER" id="PTHR12858">
    <property type="entry name" value="RIBOSOME BIOGENESIS PROTEIN"/>
    <property type="match status" value="1"/>
</dbReference>
<feature type="compositionally biased region" description="Acidic residues" evidence="11">
    <location>
        <begin position="416"/>
        <end position="440"/>
    </location>
</feature>
<dbReference type="GO" id="GO:0030686">
    <property type="term" value="C:90S preribosome"/>
    <property type="evidence" value="ECO:0007669"/>
    <property type="project" value="TreeGrafter"/>
</dbReference>
<dbReference type="GO" id="GO:0000462">
    <property type="term" value="P:maturation of SSU-rRNA from tricistronic rRNA transcript (SSU-rRNA, 5.8S rRNA, LSU-rRNA)"/>
    <property type="evidence" value="ECO:0007669"/>
    <property type="project" value="TreeGrafter"/>
</dbReference>
<feature type="region of interest" description="Disordered" evidence="11">
    <location>
        <begin position="370"/>
        <end position="450"/>
    </location>
</feature>
<dbReference type="InParanoid" id="Q4UD01"/>
<dbReference type="GO" id="GO:0005524">
    <property type="term" value="F:ATP binding"/>
    <property type="evidence" value="ECO:0007669"/>
    <property type="project" value="UniProtKB-KW"/>
</dbReference>
<dbReference type="KEGG" id="tan:TA02490"/>
<dbReference type="InterPro" id="IPR012948">
    <property type="entry name" value="AARP2CN"/>
</dbReference>
<comment type="subcellular location">
    <subcellularLocation>
        <location evidence="1">Nucleus</location>
        <location evidence="1">Nucleolus</location>
    </subcellularLocation>
</comment>
<name>Q4UD01_THEAN</name>
<keyword evidence="2" id="KW-0690">Ribosome biogenesis</keyword>
<protein>
    <submittedName>
        <fullName evidence="13">Ribosome biogenesis protein (BMS1 homologue), putative</fullName>
    </submittedName>
</protein>
<dbReference type="FunFam" id="3.40.50.300:FF:000105">
    <property type="entry name" value="BMS1 ribosome biogenesis factor"/>
    <property type="match status" value="1"/>
</dbReference>
<dbReference type="SMART" id="SM00785">
    <property type="entry name" value="AARP2CN"/>
    <property type="match status" value="1"/>
</dbReference>
<keyword evidence="4" id="KW-0547">Nucleotide-binding</keyword>
<dbReference type="GO" id="GO:0005525">
    <property type="term" value="F:GTP binding"/>
    <property type="evidence" value="ECO:0007669"/>
    <property type="project" value="UniProtKB-KW"/>
</dbReference>
<evidence type="ECO:0000256" key="1">
    <source>
        <dbReference type="ARBA" id="ARBA00004604"/>
    </source>
</evidence>
<evidence type="ECO:0000256" key="9">
    <source>
        <dbReference type="ARBA" id="ARBA00049117"/>
    </source>
</evidence>
<dbReference type="GeneID" id="3865079"/>
<dbReference type="InterPro" id="IPR027417">
    <property type="entry name" value="P-loop_NTPase"/>
</dbReference>
<dbReference type="InterPro" id="IPR030387">
    <property type="entry name" value="G_Bms1/Tsr1_dom"/>
</dbReference>
<keyword evidence="8" id="KW-0539">Nucleus</keyword>
<feature type="region of interest" description="Disordered" evidence="11">
    <location>
        <begin position="503"/>
        <end position="527"/>
    </location>
</feature>
<proteinExistence type="inferred from homology"/>
<evidence type="ECO:0000256" key="8">
    <source>
        <dbReference type="ARBA" id="ARBA00023242"/>
    </source>
</evidence>
<dbReference type="AlphaFoldDB" id="Q4UD01"/>
<dbReference type="GO" id="GO:0034511">
    <property type="term" value="F:U3 snoRNA binding"/>
    <property type="evidence" value="ECO:0007669"/>
    <property type="project" value="TreeGrafter"/>
</dbReference>
<feature type="region of interest" description="Disordered" evidence="11">
    <location>
        <begin position="1"/>
        <end position="31"/>
    </location>
</feature>
<dbReference type="InterPro" id="IPR039761">
    <property type="entry name" value="Bms1/Tsr1"/>
</dbReference>
<dbReference type="EMBL" id="CR940352">
    <property type="protein sequence ID" value="CAI75300.1"/>
    <property type="molecule type" value="Genomic_DNA"/>
</dbReference>
<evidence type="ECO:0000313" key="14">
    <source>
        <dbReference type="Proteomes" id="UP000001950"/>
    </source>
</evidence>
<dbReference type="VEuPathDB" id="PiroplasmaDB:TA02490"/>
<evidence type="ECO:0000256" key="5">
    <source>
        <dbReference type="ARBA" id="ARBA00022801"/>
    </source>
</evidence>
<dbReference type="STRING" id="5874.Q4UD01"/>
<dbReference type="RefSeq" id="XP_954776.1">
    <property type="nucleotide sequence ID" value="XM_949683.1"/>
</dbReference>
<evidence type="ECO:0000256" key="4">
    <source>
        <dbReference type="ARBA" id="ARBA00022741"/>
    </source>
</evidence>
<keyword evidence="7" id="KW-0342">GTP-binding</keyword>
<keyword evidence="5" id="KW-0378">Hydrolase</keyword>
<dbReference type="InterPro" id="IPR037875">
    <property type="entry name" value="Bms1_N"/>
</dbReference>
<evidence type="ECO:0000259" key="12">
    <source>
        <dbReference type="PROSITE" id="PS51714"/>
    </source>
</evidence>
<feature type="compositionally biased region" description="Acidic residues" evidence="11">
    <location>
        <begin position="507"/>
        <end position="523"/>
    </location>
</feature>
<dbReference type="Proteomes" id="UP000001950">
    <property type="component" value="Chromosome 3"/>
</dbReference>
<dbReference type="OMA" id="RERTWTG"/>
<reference evidence="13 14" key="1">
    <citation type="journal article" date="2005" name="Science">
        <title>Genome of the host-cell transforming parasite Theileria annulata compared with T. parva.</title>
        <authorList>
            <person name="Pain A."/>
            <person name="Renauld H."/>
            <person name="Berriman M."/>
            <person name="Murphy L."/>
            <person name="Yeats C.A."/>
            <person name="Weir W."/>
            <person name="Kerhornou A."/>
            <person name="Aslett M."/>
            <person name="Bishop R."/>
            <person name="Bouchier C."/>
            <person name="Cochet M."/>
            <person name="Coulson R.M.R."/>
            <person name="Cronin A."/>
            <person name="de Villiers E.P."/>
            <person name="Fraser A."/>
            <person name="Fosker N."/>
            <person name="Gardner M."/>
            <person name="Goble A."/>
            <person name="Griffiths-Jones S."/>
            <person name="Harris D.E."/>
            <person name="Katzer F."/>
            <person name="Larke N."/>
            <person name="Lord A."/>
            <person name="Maser P."/>
            <person name="McKellar S."/>
            <person name="Mooney P."/>
            <person name="Morton F."/>
            <person name="Nene V."/>
            <person name="O'Neil S."/>
            <person name="Price C."/>
            <person name="Quail M.A."/>
            <person name="Rabbinowitsch E."/>
            <person name="Rawlings N.D."/>
            <person name="Rutter S."/>
            <person name="Saunders D."/>
            <person name="Seeger K."/>
            <person name="Shah T."/>
            <person name="Squares R."/>
            <person name="Squares S."/>
            <person name="Tivey A."/>
            <person name="Walker A.R."/>
            <person name="Woodward J."/>
            <person name="Dobbelaere D.A.E."/>
            <person name="Langsley G."/>
            <person name="Rajandream M.A."/>
            <person name="McKeever D."/>
            <person name="Shiels B."/>
            <person name="Tait A."/>
            <person name="Barrell B.G."/>
            <person name="Hall N."/>
        </authorList>
    </citation>
    <scope>NUCLEOTIDE SEQUENCE [LARGE SCALE GENOMIC DNA]</scope>
    <source>
        <strain evidence="14">Ankara</strain>
    </source>
</reference>
<evidence type="ECO:0000256" key="6">
    <source>
        <dbReference type="ARBA" id="ARBA00022840"/>
    </source>
</evidence>
<dbReference type="PANTHER" id="PTHR12858:SF2">
    <property type="entry name" value="RIBOSOME BIOGENESIS PROTEIN BMS1 HOMOLOG"/>
    <property type="match status" value="1"/>
</dbReference>
<dbReference type="GO" id="GO:0005654">
    <property type="term" value="C:nucleoplasm"/>
    <property type="evidence" value="ECO:0007669"/>
    <property type="project" value="UniProtKB-ARBA"/>
</dbReference>
<feature type="domain" description="Bms1-type G" evidence="12">
    <location>
        <begin position="74"/>
        <end position="239"/>
    </location>
</feature>
<dbReference type="GO" id="GO:0032040">
    <property type="term" value="C:small-subunit processome"/>
    <property type="evidence" value="ECO:0007669"/>
    <property type="project" value="UniProtKB-ARBA"/>
</dbReference>
<accession>Q4UD01</accession>
<evidence type="ECO:0000313" key="13">
    <source>
        <dbReference type="EMBL" id="CAI75300.1"/>
    </source>
</evidence>
<dbReference type="GO" id="GO:0000479">
    <property type="term" value="P:endonucleolytic cleavage of tricistronic rRNA transcript (SSU-rRNA, 5.8S rRNA, LSU-rRNA)"/>
    <property type="evidence" value="ECO:0007669"/>
    <property type="project" value="TreeGrafter"/>
</dbReference>
<evidence type="ECO:0000256" key="3">
    <source>
        <dbReference type="ARBA" id="ARBA00022553"/>
    </source>
</evidence>
<dbReference type="Gene3D" id="3.40.50.300">
    <property type="entry name" value="P-loop containing nucleotide triphosphate hydrolases"/>
    <property type="match status" value="1"/>
</dbReference>
<dbReference type="OrthoDB" id="10260897at2759"/>
<organism evidence="13 14">
    <name type="scientific">Theileria annulata</name>
    <dbReference type="NCBI Taxonomy" id="5874"/>
    <lineage>
        <taxon>Eukaryota</taxon>
        <taxon>Sar</taxon>
        <taxon>Alveolata</taxon>
        <taxon>Apicomplexa</taxon>
        <taxon>Aconoidasida</taxon>
        <taxon>Piroplasmida</taxon>
        <taxon>Theileriidae</taxon>
        <taxon>Theileria</taxon>
    </lineage>
</organism>
<feature type="compositionally biased region" description="Basic residues" evidence="11">
    <location>
        <begin position="10"/>
        <end position="23"/>
    </location>
</feature>
<dbReference type="eggNOG" id="KOG1951">
    <property type="taxonomic scope" value="Eukaryota"/>
</dbReference>
<dbReference type="Pfam" id="PF08142">
    <property type="entry name" value="AARP2CN"/>
    <property type="match status" value="1"/>
</dbReference>
<evidence type="ECO:0000256" key="7">
    <source>
        <dbReference type="ARBA" id="ARBA00023134"/>
    </source>
</evidence>
<gene>
    <name evidence="13" type="ORF">TA02490</name>
</gene>
<dbReference type="SUPFAM" id="SSF52540">
    <property type="entry name" value="P-loop containing nucleoside triphosphate hydrolases"/>
    <property type="match status" value="1"/>
</dbReference>
<comment type="similarity">
    <text evidence="10">Belongs to the TRAFAC class translation factor GTPase superfamily. Bms1-like GTPase family. BMS1 subfamily.</text>
</comment>
<dbReference type="InterPro" id="IPR007034">
    <property type="entry name" value="BMS1_TSR1_C"/>
</dbReference>
<evidence type="ECO:0000256" key="2">
    <source>
        <dbReference type="ARBA" id="ARBA00022517"/>
    </source>
</evidence>
<dbReference type="PROSITE" id="PS51714">
    <property type="entry name" value="G_BMS1"/>
    <property type="match status" value="1"/>
</dbReference>
<sequence>MDALVLDPPKKKHKKKNVKKKQTKTASEKISKQNTKAFTFSGGRRSVHRRFQHASEVEEKRLRRPRVYKVPEVPPPLVVVVQGPKNVGKSTMITSLVKQYSKRNITNINGPITLVSSKSRRITLIECGNSMIDMIDCCKIADIAILMVDGSYGYEMETLEFVNMMQVHGFPRVIGVLTHLDSFKDNKTMRKTKKILKKRFWSELYDGAKMFYFTGIQHDRYKKNEVLNLARYISSQKPPSINWRLSHPYTLSLRHEVIENKDDLCKVYFYGYVYGGKLNTTNGIHIPGAGDFTISSITNIQDPCEIQSKDRTLKDKNRNIYAPYCDVGSVMLDDDAMYIQMFKTKEHFTEMPNEDTSQVSEAVRMVRTLQKIDDSKPNQSELTVLNGYTVDDGVESEGSLNNYESDYENEKLSTNGDDDSDYDSSYSSEDESNTEDDVSETSDTPNLDEIKIYDEISQRVYFGESRSENLHLKDFSKVSNKDLDESWDTEKLRLLRESKFLNLADNSDQEDPEDDQEQFENDPESEKFKKIQEEEQKKLYQETLDLDHTGNVGKFVKICVTRIPLEFLQNVNTKSRPLILGSLQHSEQGCGFIQLKIKRHRWSPKILKTNDPLLFSVGWRRFQSIPIYCMEDRNQTRVKMLKYTPSHSYCLANIYGPLSPPNFGVLAVKNWDRISNYRISATGTIVGTDQNYKIVKKLNLVGLTNVYIIQEGEAYKIMKNTCFIKNMFNSELEVIKCIGSKIQTSSGIRGQIKKPIEKNGAFRATFEDKILLSDIVLLKSWVNVETKRFYNLILDSDGFRRVKSLSELKKEEFIKPDSKYQRKDLLRRPIRRFNEIKIPKKVIEKLSFSSKPKVIEHLKDDITITVDPSEHEKRISRTLQKLHTVRKDRLEKRLESIKQYKIKKDLDEGRIQEARKTKLKEIKRAKYAKQTKKEKIKRSKLLLD</sequence>
<evidence type="ECO:0000256" key="11">
    <source>
        <dbReference type="SAM" id="MobiDB-lite"/>
    </source>
</evidence>
<dbReference type="Pfam" id="PF04950">
    <property type="entry name" value="RIBIOP_C"/>
    <property type="match status" value="1"/>
</dbReference>
<dbReference type="CDD" id="cd01882">
    <property type="entry name" value="BMS1"/>
    <property type="match status" value="1"/>
</dbReference>
<keyword evidence="3" id="KW-0597">Phosphoprotein</keyword>
<keyword evidence="6" id="KW-0067">ATP-binding</keyword>
<keyword evidence="14" id="KW-1185">Reference proteome</keyword>
<dbReference type="GO" id="GO:0003924">
    <property type="term" value="F:GTPase activity"/>
    <property type="evidence" value="ECO:0007669"/>
    <property type="project" value="TreeGrafter"/>
</dbReference>
<comment type="catalytic activity">
    <reaction evidence="9">
        <text>GTP + H2O = GDP + phosphate + H(+)</text>
        <dbReference type="Rhea" id="RHEA:19669"/>
        <dbReference type="ChEBI" id="CHEBI:15377"/>
        <dbReference type="ChEBI" id="CHEBI:15378"/>
        <dbReference type="ChEBI" id="CHEBI:37565"/>
        <dbReference type="ChEBI" id="CHEBI:43474"/>
        <dbReference type="ChEBI" id="CHEBI:58189"/>
    </reaction>
    <physiologicalReaction direction="left-to-right" evidence="9">
        <dbReference type="Rhea" id="RHEA:19670"/>
    </physiologicalReaction>
</comment>
<dbReference type="FunCoup" id="Q4UD01">
    <property type="interactions" value="535"/>
</dbReference>
<dbReference type="SMART" id="SM01362">
    <property type="entry name" value="DUF663"/>
    <property type="match status" value="1"/>
</dbReference>